<dbReference type="Proteomes" id="UP000515152">
    <property type="component" value="Chromosome 16"/>
</dbReference>
<feature type="transmembrane region" description="Helical" evidence="2">
    <location>
        <begin position="12"/>
        <end position="36"/>
    </location>
</feature>
<gene>
    <name evidence="4" type="primary">LOC116224078</name>
</gene>
<keyword evidence="2" id="KW-0812">Transmembrane</keyword>
<keyword evidence="3" id="KW-1185">Reference proteome</keyword>
<evidence type="ECO:0000313" key="3">
    <source>
        <dbReference type="Proteomes" id="UP000515152"/>
    </source>
</evidence>
<feature type="coiled-coil region" evidence="1">
    <location>
        <begin position="100"/>
        <end position="134"/>
    </location>
</feature>
<dbReference type="RefSeq" id="XP_031438589.1">
    <property type="nucleotide sequence ID" value="XM_031582729.1"/>
</dbReference>
<accession>A0A6P8GHG4</accession>
<keyword evidence="2" id="KW-1133">Transmembrane helix</keyword>
<organism evidence="3 4">
    <name type="scientific">Clupea harengus</name>
    <name type="common">Atlantic herring</name>
    <dbReference type="NCBI Taxonomy" id="7950"/>
    <lineage>
        <taxon>Eukaryota</taxon>
        <taxon>Metazoa</taxon>
        <taxon>Chordata</taxon>
        <taxon>Craniata</taxon>
        <taxon>Vertebrata</taxon>
        <taxon>Euteleostomi</taxon>
        <taxon>Actinopterygii</taxon>
        <taxon>Neopterygii</taxon>
        <taxon>Teleostei</taxon>
        <taxon>Clupei</taxon>
        <taxon>Clupeiformes</taxon>
        <taxon>Clupeoidei</taxon>
        <taxon>Clupeidae</taxon>
        <taxon>Clupea</taxon>
    </lineage>
</organism>
<protein>
    <submittedName>
        <fullName evidence="4">Uncharacterized protein LOC116224078 isoform X1</fullName>
    </submittedName>
</protein>
<name>A0A6P8GHG4_CLUHA</name>
<reference evidence="4" key="1">
    <citation type="submission" date="2025-08" db="UniProtKB">
        <authorList>
            <consortium name="RefSeq"/>
        </authorList>
    </citation>
    <scope>IDENTIFICATION</scope>
</reference>
<evidence type="ECO:0000256" key="1">
    <source>
        <dbReference type="SAM" id="Coils"/>
    </source>
</evidence>
<dbReference type="KEGG" id="char:116224078"/>
<dbReference type="OrthoDB" id="10471182at2759"/>
<keyword evidence="1" id="KW-0175">Coiled coil</keyword>
<evidence type="ECO:0000313" key="4">
    <source>
        <dbReference type="RefSeq" id="XP_031438589.1"/>
    </source>
</evidence>
<keyword evidence="2" id="KW-0472">Membrane</keyword>
<evidence type="ECO:0000256" key="2">
    <source>
        <dbReference type="SAM" id="Phobius"/>
    </source>
</evidence>
<dbReference type="AlphaFoldDB" id="A0A6P8GHG4"/>
<dbReference type="GeneID" id="116224078"/>
<proteinExistence type="predicted"/>
<sequence>MEIFGASGILNLLTFPEIMCTIGLLLLFPLTLTFLWKAEVRALRRQFKLRESQLTEQVTSLLEEKCDSMAKITEQNSTIQQLQKQINVGAQSQHGLQQDNEELQMIAKLFRDENENSREKVKLLKKDISEKEQRIVDLKFIMASMGQDMREKSTKIFALERALVAERTDIVRLRQRLVETTDLLVLLKNSSLALFPRLFVDHQRSRSQKCNNSAIFKDILHELASEDLRISADVSIRPG</sequence>